<sequence>MSEQHLRIGDAEREQAAAALGEHYVRGRLDHDEHAERLERVWAARTRADLGPLFADLPAPWPDGLLPATLAQRSGSGGAARDPGRWVPGRAAYWSGGRALRPRGLPAPVVAVLAVLLVLTVVTHLPLLLLGLGAWLFVHTRHRAARPQRARRPQAG</sequence>
<evidence type="ECO:0000313" key="3">
    <source>
        <dbReference type="EMBL" id="MEQ7848692.1"/>
    </source>
</evidence>
<dbReference type="InterPro" id="IPR012551">
    <property type="entry name" value="DUF1707_SHOCT-like"/>
</dbReference>
<organism evidence="3 4">
    <name type="scientific">Nocardioides kribbensis</name>
    <dbReference type="NCBI Taxonomy" id="305517"/>
    <lineage>
        <taxon>Bacteria</taxon>
        <taxon>Bacillati</taxon>
        <taxon>Actinomycetota</taxon>
        <taxon>Actinomycetes</taxon>
        <taxon>Propionibacteriales</taxon>
        <taxon>Nocardioidaceae</taxon>
        <taxon>Nocardioides</taxon>
    </lineage>
</organism>
<keyword evidence="4" id="KW-1185">Reference proteome</keyword>
<comment type="caution">
    <text evidence="3">The sequence shown here is derived from an EMBL/GenBank/DDBJ whole genome shotgun (WGS) entry which is preliminary data.</text>
</comment>
<keyword evidence="1" id="KW-0812">Transmembrane</keyword>
<protein>
    <submittedName>
        <fullName evidence="3">DUF1707 domain-containing protein</fullName>
    </submittedName>
</protein>
<dbReference type="PANTHER" id="PTHR40763">
    <property type="entry name" value="MEMBRANE PROTEIN-RELATED"/>
    <property type="match status" value="1"/>
</dbReference>
<evidence type="ECO:0000256" key="1">
    <source>
        <dbReference type="SAM" id="Phobius"/>
    </source>
</evidence>
<accession>A0ABV1P1S2</accession>
<evidence type="ECO:0000259" key="2">
    <source>
        <dbReference type="Pfam" id="PF08044"/>
    </source>
</evidence>
<proteinExistence type="predicted"/>
<dbReference type="Proteomes" id="UP001482520">
    <property type="component" value="Unassembled WGS sequence"/>
</dbReference>
<dbReference type="EMBL" id="JBEGDP010000020">
    <property type="protein sequence ID" value="MEQ7848692.1"/>
    <property type="molecule type" value="Genomic_DNA"/>
</dbReference>
<evidence type="ECO:0000313" key="4">
    <source>
        <dbReference type="Proteomes" id="UP001482520"/>
    </source>
</evidence>
<reference evidence="3 4" key="1">
    <citation type="submission" date="2024-02" db="EMBL/GenBank/DDBJ databases">
        <title>Full genome sequence of Nocardioides kribbensis.</title>
        <authorList>
            <person name="Poletto B.L."/>
            <person name="Silva G."/>
            <person name="Galante D."/>
            <person name="Campos K.R."/>
            <person name="Santos M.B.N."/>
            <person name="Sacchi C.T."/>
        </authorList>
    </citation>
    <scope>NUCLEOTIDE SEQUENCE [LARGE SCALE GENOMIC DNA]</scope>
    <source>
        <strain evidence="3 4">O4R</strain>
    </source>
</reference>
<name>A0ABV1P1S2_9ACTN</name>
<feature type="domain" description="DUF1707" evidence="2">
    <location>
        <begin position="6"/>
        <end position="58"/>
    </location>
</feature>
<gene>
    <name evidence="3" type="ORF">V6R90_15525</name>
</gene>
<keyword evidence="1" id="KW-1133">Transmembrane helix</keyword>
<dbReference type="RefSeq" id="WP_349805191.1">
    <property type="nucleotide sequence ID" value="NZ_JBEGDP010000020.1"/>
</dbReference>
<keyword evidence="1" id="KW-0472">Membrane</keyword>
<dbReference type="Pfam" id="PF08044">
    <property type="entry name" value="DUF1707"/>
    <property type="match status" value="1"/>
</dbReference>
<feature type="transmembrane region" description="Helical" evidence="1">
    <location>
        <begin position="109"/>
        <end position="138"/>
    </location>
</feature>
<dbReference type="PANTHER" id="PTHR40763:SF4">
    <property type="entry name" value="DUF1707 DOMAIN-CONTAINING PROTEIN"/>
    <property type="match status" value="1"/>
</dbReference>